<sequence>MVDPTKEIVYGAAAGCLGKIIEFPFDTVKVRLQSAHGAGSTVNVISHILANEGIFAFYKGLKAPLAGACLESAVLFSAYEYAHLFLRLLTNWPASSMMSVCCSGAFSGFAASFVLTPVELIKCNLQVANLLQRTRHESYTSILTQIIKKNGISGLWLGLSSTLMREMAGTAVWFASYEKSLIVFNKWWPEQKNINSLMSGATAGFLFNLSVYPVDTIKSNIQTAHISGRLASESSFKNVFNFLVSRPGGIANLYNGLGITLMRSIPANAVIFYTYEYLKTHY</sequence>
<evidence type="ECO:0000256" key="7">
    <source>
        <dbReference type="ARBA" id="ARBA00023128"/>
    </source>
</evidence>
<dbReference type="STRING" id="2163413.A0A4P6XPH2"/>
<organism evidence="11 12">
    <name type="scientific">Metschnikowia aff. pulcherrima</name>
    <dbReference type="NCBI Taxonomy" id="2163413"/>
    <lineage>
        <taxon>Eukaryota</taxon>
        <taxon>Fungi</taxon>
        <taxon>Dikarya</taxon>
        <taxon>Ascomycota</taxon>
        <taxon>Saccharomycotina</taxon>
        <taxon>Pichiomycetes</taxon>
        <taxon>Metschnikowiaceae</taxon>
        <taxon>Metschnikowia</taxon>
    </lineage>
</organism>
<dbReference type="PANTHER" id="PTHR45624">
    <property type="entry name" value="MITOCHONDRIAL BASIC AMINO ACIDS TRANSPORTER-RELATED"/>
    <property type="match status" value="1"/>
</dbReference>
<dbReference type="InterPro" id="IPR018108">
    <property type="entry name" value="MCP_transmembrane"/>
</dbReference>
<evidence type="ECO:0000256" key="3">
    <source>
        <dbReference type="ARBA" id="ARBA00022448"/>
    </source>
</evidence>
<dbReference type="PROSITE" id="PS50920">
    <property type="entry name" value="SOLCAR"/>
    <property type="match status" value="3"/>
</dbReference>
<dbReference type="PANTHER" id="PTHR45624:SF31">
    <property type="entry name" value="MITOCHONDRIAL ORNITHINE TRANSPORTER 1"/>
    <property type="match status" value="1"/>
</dbReference>
<protein>
    <submittedName>
        <fullName evidence="11">Ornithine carrier protein</fullName>
    </submittedName>
</protein>
<comment type="similarity">
    <text evidence="2 10">Belongs to the mitochondrial carrier (TC 2.A.29) family.</text>
</comment>
<reference evidence="12" key="1">
    <citation type="submission" date="2019-03" db="EMBL/GenBank/DDBJ databases">
        <title>Snf2 controls pulcherriminic acid biosynthesis and connects pigmentation and antifungal activity of the yeast Metschnikowia pulcherrima.</title>
        <authorList>
            <person name="Gore-Lloyd D."/>
            <person name="Sumann I."/>
            <person name="Brachmann A.O."/>
            <person name="Schneeberger K."/>
            <person name="Ortiz-Merino R.A."/>
            <person name="Moreno-Beltran M."/>
            <person name="Schlaefli M."/>
            <person name="Kirner P."/>
            <person name="Santos Kron A."/>
            <person name="Wolfe K.H."/>
            <person name="Piel J."/>
            <person name="Ahrens C.H."/>
            <person name="Henk D."/>
            <person name="Freimoser F.M."/>
        </authorList>
    </citation>
    <scope>NUCLEOTIDE SEQUENCE [LARGE SCALE GENOMIC DNA]</scope>
    <source>
        <strain evidence="12">APC 1.2</strain>
    </source>
</reference>
<feature type="repeat" description="Solcar" evidence="9">
    <location>
        <begin position="95"/>
        <end position="183"/>
    </location>
</feature>
<dbReference type="EMBL" id="CP034457">
    <property type="protein sequence ID" value="QBM87721.1"/>
    <property type="molecule type" value="Genomic_DNA"/>
</dbReference>
<keyword evidence="3 10" id="KW-0813">Transport</keyword>
<name>A0A4P6XPH2_9ASCO</name>
<keyword evidence="6" id="KW-1133">Transmembrane helix</keyword>
<evidence type="ECO:0000256" key="4">
    <source>
        <dbReference type="ARBA" id="ARBA00022692"/>
    </source>
</evidence>
<dbReference type="GO" id="GO:1990575">
    <property type="term" value="P:mitochondrial L-ornithine transmembrane transport"/>
    <property type="evidence" value="ECO:0007669"/>
    <property type="project" value="TreeGrafter"/>
</dbReference>
<dbReference type="Proteomes" id="UP000292447">
    <property type="component" value="Chromosome II"/>
</dbReference>
<accession>A0A4P6XPH2</accession>
<keyword evidence="4 9" id="KW-0812">Transmembrane</keyword>
<dbReference type="GO" id="GO:0031966">
    <property type="term" value="C:mitochondrial membrane"/>
    <property type="evidence" value="ECO:0007669"/>
    <property type="project" value="UniProtKB-SubCell"/>
</dbReference>
<dbReference type="AlphaFoldDB" id="A0A4P6XPH2"/>
<dbReference type="Gene3D" id="1.50.40.10">
    <property type="entry name" value="Mitochondrial carrier domain"/>
    <property type="match status" value="1"/>
</dbReference>
<evidence type="ECO:0000313" key="11">
    <source>
        <dbReference type="EMBL" id="QBM87721.1"/>
    </source>
</evidence>
<dbReference type="GO" id="GO:0000064">
    <property type="term" value="F:L-ornithine transmembrane transporter activity"/>
    <property type="evidence" value="ECO:0007669"/>
    <property type="project" value="TreeGrafter"/>
</dbReference>
<keyword evidence="5" id="KW-0677">Repeat</keyword>
<comment type="subcellular location">
    <subcellularLocation>
        <location evidence="1">Mitochondrion membrane</location>
        <topology evidence="1">Multi-pass membrane protein</topology>
    </subcellularLocation>
</comment>
<evidence type="ECO:0000256" key="5">
    <source>
        <dbReference type="ARBA" id="ARBA00022737"/>
    </source>
</evidence>
<feature type="repeat" description="Solcar" evidence="9">
    <location>
        <begin position="191"/>
        <end position="281"/>
    </location>
</feature>
<dbReference type="SUPFAM" id="SSF103506">
    <property type="entry name" value="Mitochondrial carrier"/>
    <property type="match status" value="1"/>
</dbReference>
<feature type="repeat" description="Solcar" evidence="9">
    <location>
        <begin position="2"/>
        <end position="85"/>
    </location>
</feature>
<evidence type="ECO:0000256" key="9">
    <source>
        <dbReference type="PROSITE-ProRule" id="PRU00282"/>
    </source>
</evidence>
<keyword evidence="8 9" id="KW-0472">Membrane</keyword>
<evidence type="ECO:0000256" key="8">
    <source>
        <dbReference type="ARBA" id="ARBA00023136"/>
    </source>
</evidence>
<evidence type="ECO:0000313" key="12">
    <source>
        <dbReference type="Proteomes" id="UP000292447"/>
    </source>
</evidence>
<evidence type="ECO:0000256" key="1">
    <source>
        <dbReference type="ARBA" id="ARBA00004225"/>
    </source>
</evidence>
<evidence type="ECO:0000256" key="6">
    <source>
        <dbReference type="ARBA" id="ARBA00022989"/>
    </source>
</evidence>
<dbReference type="InterPro" id="IPR050567">
    <property type="entry name" value="Mitochondrial_Carrier"/>
</dbReference>
<dbReference type="Pfam" id="PF00153">
    <property type="entry name" value="Mito_carr"/>
    <property type="match status" value="3"/>
</dbReference>
<keyword evidence="7" id="KW-0496">Mitochondrion</keyword>
<gene>
    <name evidence="11" type="primary">MPUL0B09300</name>
    <name evidence="11" type="ORF">METSCH_B09300</name>
</gene>
<evidence type="ECO:0000256" key="10">
    <source>
        <dbReference type="RuleBase" id="RU000488"/>
    </source>
</evidence>
<evidence type="ECO:0000256" key="2">
    <source>
        <dbReference type="ARBA" id="ARBA00006375"/>
    </source>
</evidence>
<keyword evidence="12" id="KW-1185">Reference proteome</keyword>
<proteinExistence type="inferred from homology"/>
<dbReference type="InterPro" id="IPR023395">
    <property type="entry name" value="MCP_dom_sf"/>
</dbReference>